<evidence type="ECO:0000313" key="3">
    <source>
        <dbReference type="EnsemblMetazoa" id="XP_038053357.1"/>
    </source>
</evidence>
<sequence>MNVSCVWLWIRAFADRTAHARYVISRSSLLLNIRRVVLHEKRVRVTIPSHLFEFSSARMSETEAKPQTEEQKEGEAPAEAGEEQKEEPTEGTGETGAEGETAKDEGGADEQAVSPETEEAKPAATQDAAPPILEAPQENPFSEDDLEQVLQLEASEGEDKGWEKSKKIKGVTVFKKPEKNGVPLIKAYMEFNGIPCDKVLEFFTDAELRKKWSRKTPNYEILEDRDDFKIVYTVIKMPMACDDRDIVQCMQVRSDEEQNRHVILYKSCNHPNKPPAKGTIRADVGIMGLVIRPKDGDDTSTRVTWLSQIGLKGWALKMIVNRVTVGYPVSLCDDLQQYWKKTTAPKEPEKKEENETPKEEKTEENPESKPEEGKTEEAAGENNDAPVENNVAAAAPITAEGEDIPAADAEEKPEEKAAEEA</sequence>
<keyword evidence="4" id="KW-1185">Reference proteome</keyword>
<dbReference type="OrthoDB" id="5403181at2759"/>
<dbReference type="AlphaFoldDB" id="A0A913ZNP9"/>
<feature type="region of interest" description="Disordered" evidence="1">
    <location>
        <begin position="343"/>
        <end position="421"/>
    </location>
</feature>
<dbReference type="PROSITE" id="PS50848">
    <property type="entry name" value="START"/>
    <property type="match status" value="1"/>
</dbReference>
<dbReference type="CDD" id="cd00177">
    <property type="entry name" value="START"/>
    <property type="match status" value="1"/>
</dbReference>
<feature type="region of interest" description="Disordered" evidence="1">
    <location>
        <begin position="58"/>
        <end position="140"/>
    </location>
</feature>
<dbReference type="InterPro" id="IPR002913">
    <property type="entry name" value="START_lipid-bd_dom"/>
</dbReference>
<dbReference type="OMA" id="WALKMIV"/>
<reference evidence="3" key="1">
    <citation type="submission" date="2022-11" db="UniProtKB">
        <authorList>
            <consortium name="EnsemblMetazoa"/>
        </authorList>
    </citation>
    <scope>IDENTIFICATION</scope>
</reference>
<dbReference type="Gene3D" id="3.30.530.20">
    <property type="match status" value="1"/>
</dbReference>
<feature type="domain" description="START" evidence="2">
    <location>
        <begin position="158"/>
        <end position="321"/>
    </location>
</feature>
<dbReference type="GO" id="GO:0005737">
    <property type="term" value="C:cytoplasm"/>
    <property type="evidence" value="ECO:0007669"/>
    <property type="project" value="UniProtKB-ARBA"/>
</dbReference>
<dbReference type="PANTHER" id="PTHR19308:SF14">
    <property type="entry name" value="START DOMAIN-CONTAINING PROTEIN"/>
    <property type="match status" value="1"/>
</dbReference>
<dbReference type="Pfam" id="PF01852">
    <property type="entry name" value="START"/>
    <property type="match status" value="1"/>
</dbReference>
<dbReference type="Proteomes" id="UP000887568">
    <property type="component" value="Unplaced"/>
</dbReference>
<dbReference type="EnsemblMetazoa" id="XM_038197429.1">
    <property type="protein sequence ID" value="XP_038053357.1"/>
    <property type="gene ID" value="LOC119725838"/>
</dbReference>
<feature type="compositionally biased region" description="Basic and acidic residues" evidence="1">
    <location>
        <begin position="409"/>
        <end position="421"/>
    </location>
</feature>
<feature type="compositionally biased region" description="Basic and acidic residues" evidence="1">
    <location>
        <begin position="344"/>
        <end position="377"/>
    </location>
</feature>
<dbReference type="GeneID" id="119725838"/>
<feature type="compositionally biased region" description="Basic and acidic residues" evidence="1">
    <location>
        <begin position="60"/>
        <end position="75"/>
    </location>
</feature>
<dbReference type="SMART" id="SM00234">
    <property type="entry name" value="START"/>
    <property type="match status" value="1"/>
</dbReference>
<accession>A0A913ZNP9</accession>
<name>A0A913ZNP9_PATMI</name>
<evidence type="ECO:0000256" key="1">
    <source>
        <dbReference type="SAM" id="MobiDB-lite"/>
    </source>
</evidence>
<evidence type="ECO:0000259" key="2">
    <source>
        <dbReference type="PROSITE" id="PS50848"/>
    </source>
</evidence>
<organism evidence="3 4">
    <name type="scientific">Patiria miniata</name>
    <name type="common">Bat star</name>
    <name type="synonym">Asterina miniata</name>
    <dbReference type="NCBI Taxonomy" id="46514"/>
    <lineage>
        <taxon>Eukaryota</taxon>
        <taxon>Metazoa</taxon>
        <taxon>Echinodermata</taxon>
        <taxon>Eleutherozoa</taxon>
        <taxon>Asterozoa</taxon>
        <taxon>Asteroidea</taxon>
        <taxon>Valvatacea</taxon>
        <taxon>Valvatida</taxon>
        <taxon>Asterinidae</taxon>
        <taxon>Patiria</taxon>
    </lineage>
</organism>
<dbReference type="GO" id="GO:0008289">
    <property type="term" value="F:lipid binding"/>
    <property type="evidence" value="ECO:0007669"/>
    <property type="project" value="InterPro"/>
</dbReference>
<proteinExistence type="predicted"/>
<feature type="compositionally biased region" description="Low complexity" evidence="1">
    <location>
        <begin position="381"/>
        <end position="396"/>
    </location>
</feature>
<dbReference type="RefSeq" id="XP_038053357.1">
    <property type="nucleotide sequence ID" value="XM_038197429.1"/>
</dbReference>
<dbReference type="InterPro" id="IPR023393">
    <property type="entry name" value="START-like_dom_sf"/>
</dbReference>
<evidence type="ECO:0000313" key="4">
    <source>
        <dbReference type="Proteomes" id="UP000887568"/>
    </source>
</evidence>
<protein>
    <recommendedName>
        <fullName evidence="2">START domain-containing protein</fullName>
    </recommendedName>
</protein>
<dbReference type="PANTHER" id="PTHR19308">
    <property type="entry name" value="PHOSPHATIDYLCHOLINE TRANSFER PROTEIN"/>
    <property type="match status" value="1"/>
</dbReference>
<dbReference type="SUPFAM" id="SSF55961">
    <property type="entry name" value="Bet v1-like"/>
    <property type="match status" value="1"/>
</dbReference>
<dbReference type="InterPro" id="IPR051213">
    <property type="entry name" value="START_lipid_transfer"/>
</dbReference>